<dbReference type="EMBL" id="CAMPGE010020207">
    <property type="protein sequence ID" value="CAI2378475.1"/>
    <property type="molecule type" value="Genomic_DNA"/>
</dbReference>
<evidence type="ECO:0000256" key="5">
    <source>
        <dbReference type="ARBA" id="ARBA00023235"/>
    </source>
</evidence>
<organism evidence="9 10">
    <name type="scientific">Euplotes crassus</name>
    <dbReference type="NCBI Taxonomy" id="5936"/>
    <lineage>
        <taxon>Eukaryota</taxon>
        <taxon>Sar</taxon>
        <taxon>Alveolata</taxon>
        <taxon>Ciliophora</taxon>
        <taxon>Intramacronucleata</taxon>
        <taxon>Spirotrichea</taxon>
        <taxon>Hypotrichia</taxon>
        <taxon>Euplotida</taxon>
        <taxon>Euplotidae</taxon>
        <taxon>Moneuplotes</taxon>
    </lineage>
</organism>
<evidence type="ECO:0000256" key="7">
    <source>
        <dbReference type="PIRSR" id="PIRSR613078-2"/>
    </source>
</evidence>
<dbReference type="NCBIfam" id="TIGR01258">
    <property type="entry name" value="pgm_1"/>
    <property type="match status" value="1"/>
</dbReference>
<feature type="binding site" evidence="7">
    <location>
        <begin position="28"/>
        <end position="29"/>
    </location>
    <ligand>
        <name>substrate</name>
    </ligand>
</feature>
<dbReference type="GO" id="GO:0004619">
    <property type="term" value="F:phosphoglycerate mutase activity"/>
    <property type="evidence" value="ECO:0007669"/>
    <property type="project" value="UniProtKB-EC"/>
</dbReference>
<sequence>MQASKKVAHRVVFARHGESLWNKENRFTGWYDVGLTEKGIKEAKTAGELIRERGFQFDVAHTSVLKRAILTLNGILDTTDHHHIPVHKSYRLNERHYGGLQGLNKAETAAKHGDEQVLIWRRSFDIPPPSLEETDERHPSFDRKYSLVPKSALPSTESLKLTIDRVLPYWFDNICSHILEGKNVLVVAHGNSLRSMVKYLSGMSNEEILGYNIPTGIPFVYEFDEDLNVLNNYYLIDEEELKAKQEEVANQGKAK</sequence>
<dbReference type="EC" id="5.4.2.11" evidence="3"/>
<evidence type="ECO:0000256" key="8">
    <source>
        <dbReference type="PIRSR" id="PIRSR613078-3"/>
    </source>
</evidence>
<dbReference type="NCBIfam" id="NF010713">
    <property type="entry name" value="PRK14115.1"/>
    <property type="match status" value="1"/>
</dbReference>
<dbReference type="InterPro" id="IPR013078">
    <property type="entry name" value="His_Pase_superF_clade-1"/>
</dbReference>
<feature type="binding site" evidence="7">
    <location>
        <begin position="121"/>
        <end position="122"/>
    </location>
    <ligand>
        <name>substrate</name>
    </ligand>
</feature>
<keyword evidence="4" id="KW-0324">Glycolysis</keyword>
<evidence type="ECO:0000313" key="10">
    <source>
        <dbReference type="Proteomes" id="UP001295684"/>
    </source>
</evidence>
<dbReference type="CDD" id="cd07067">
    <property type="entry name" value="HP_PGM_like"/>
    <property type="match status" value="1"/>
</dbReference>
<comment type="caution">
    <text evidence="9">The sequence shown here is derived from an EMBL/GenBank/DDBJ whole genome shotgun (WGS) entry which is preliminary data.</text>
</comment>
<feature type="binding site" evidence="7">
    <location>
        <begin position="94"/>
        <end position="97"/>
    </location>
    <ligand>
        <name>substrate</name>
    </ligand>
</feature>
<feature type="binding site" evidence="7">
    <location>
        <position position="67"/>
    </location>
    <ligand>
        <name>substrate</name>
    </ligand>
</feature>
<evidence type="ECO:0000256" key="4">
    <source>
        <dbReference type="ARBA" id="ARBA00023152"/>
    </source>
</evidence>
<name>A0AAD1XUJ4_EUPCR</name>
<dbReference type="Proteomes" id="UP001295684">
    <property type="component" value="Unassembled WGS sequence"/>
</dbReference>
<protein>
    <recommendedName>
        <fullName evidence="3">phosphoglycerate mutase (2,3-diphosphoglycerate-dependent)</fullName>
        <ecNumber evidence="3">5.4.2.11</ecNumber>
    </recommendedName>
</protein>
<feature type="active site" description="Tele-phosphohistidine intermediate" evidence="6">
    <location>
        <position position="16"/>
    </location>
</feature>
<dbReference type="InterPro" id="IPR029033">
    <property type="entry name" value="His_PPase_superfam"/>
</dbReference>
<evidence type="ECO:0000256" key="2">
    <source>
        <dbReference type="ARBA" id="ARBA00006717"/>
    </source>
</evidence>
<feature type="site" description="Transition state stabilizer" evidence="8">
    <location>
        <position position="189"/>
    </location>
</feature>
<dbReference type="HAMAP" id="MF_01039">
    <property type="entry name" value="PGAM_GpmA"/>
    <property type="match status" value="1"/>
</dbReference>
<feature type="binding site" evidence="7">
    <location>
        <position position="105"/>
    </location>
    <ligand>
        <name>substrate</name>
    </ligand>
</feature>
<evidence type="ECO:0000313" key="9">
    <source>
        <dbReference type="EMBL" id="CAI2378475.1"/>
    </source>
</evidence>
<feature type="binding site" evidence="7">
    <location>
        <begin position="190"/>
        <end position="191"/>
    </location>
    <ligand>
        <name>substrate</name>
    </ligand>
</feature>
<keyword evidence="10" id="KW-1185">Reference proteome</keyword>
<dbReference type="PANTHER" id="PTHR11931">
    <property type="entry name" value="PHOSPHOGLYCERATE MUTASE"/>
    <property type="match status" value="1"/>
</dbReference>
<dbReference type="FunFam" id="3.40.50.1240:FF:000003">
    <property type="entry name" value="2,3-bisphosphoglycerate-dependent phosphoglycerate mutase"/>
    <property type="match status" value="1"/>
</dbReference>
<dbReference type="AlphaFoldDB" id="A0AAD1XUJ4"/>
<dbReference type="GO" id="GO:0006096">
    <property type="term" value="P:glycolytic process"/>
    <property type="evidence" value="ECO:0007669"/>
    <property type="project" value="UniProtKB-KW"/>
</dbReference>
<proteinExistence type="inferred from homology"/>
<keyword evidence="5" id="KW-0413">Isomerase</keyword>
<feature type="active site" description="Proton donor/acceptor" evidence="6">
    <location>
        <position position="94"/>
    </location>
</feature>
<dbReference type="Gene3D" id="3.40.50.1240">
    <property type="entry name" value="Phosphoglycerate mutase-like"/>
    <property type="match status" value="1"/>
</dbReference>
<accession>A0AAD1XUJ4</accession>
<dbReference type="SMART" id="SM00855">
    <property type="entry name" value="PGAM"/>
    <property type="match status" value="1"/>
</dbReference>
<evidence type="ECO:0000256" key="6">
    <source>
        <dbReference type="PIRSR" id="PIRSR613078-1"/>
    </source>
</evidence>
<dbReference type="SUPFAM" id="SSF53254">
    <property type="entry name" value="Phosphoglycerate mutase-like"/>
    <property type="match status" value="1"/>
</dbReference>
<feature type="binding site" evidence="7">
    <location>
        <begin position="15"/>
        <end position="22"/>
    </location>
    <ligand>
        <name>substrate</name>
    </ligand>
</feature>
<gene>
    <name evidence="9" type="ORF">ECRASSUSDP1_LOCUS19872</name>
</gene>
<dbReference type="Pfam" id="PF00300">
    <property type="entry name" value="His_Phos_1"/>
    <property type="match status" value="1"/>
</dbReference>
<evidence type="ECO:0000256" key="3">
    <source>
        <dbReference type="ARBA" id="ARBA00012028"/>
    </source>
</evidence>
<dbReference type="PIRSF" id="PIRSF000709">
    <property type="entry name" value="6PFK_2-Ptase"/>
    <property type="match status" value="1"/>
</dbReference>
<evidence type="ECO:0000256" key="1">
    <source>
        <dbReference type="ARBA" id="ARBA00000380"/>
    </source>
</evidence>
<reference evidence="9" key="1">
    <citation type="submission" date="2023-07" db="EMBL/GenBank/DDBJ databases">
        <authorList>
            <consortium name="AG Swart"/>
            <person name="Singh M."/>
            <person name="Singh A."/>
            <person name="Seah K."/>
            <person name="Emmerich C."/>
        </authorList>
    </citation>
    <scope>NUCLEOTIDE SEQUENCE</scope>
    <source>
        <strain evidence="9">DP1</strain>
    </source>
</reference>
<dbReference type="InterPro" id="IPR005952">
    <property type="entry name" value="Phosphogly_mut1"/>
</dbReference>
<comment type="catalytic activity">
    <reaction evidence="1">
        <text>(2R)-2-phosphoglycerate = (2R)-3-phosphoglycerate</text>
        <dbReference type="Rhea" id="RHEA:15901"/>
        <dbReference type="ChEBI" id="CHEBI:58272"/>
        <dbReference type="ChEBI" id="CHEBI:58289"/>
        <dbReference type="EC" id="5.4.2.11"/>
    </reaction>
</comment>
<comment type="similarity">
    <text evidence="2">Belongs to the phosphoglycerate mutase family. BPG-dependent PGAM subfamily.</text>
</comment>